<sequence>MPCHAMLLRSFSLPPFEKKRVRRDCPRASGRGPARGCRLTTPSGVLVGTMMPEKMARYSLPVRPLDRSRSTLLAFWGRQPLQSRLESCSRAEQSLNPHSRMVRREMSLSPCCPFTRSTRPPVWHKATLDCPWRDRP</sequence>
<dbReference type="Proteomes" id="UP001240678">
    <property type="component" value="Unassembled WGS sequence"/>
</dbReference>
<protein>
    <submittedName>
        <fullName evidence="1">Uncharacterized protein</fullName>
    </submittedName>
</protein>
<name>A0AAJ0E819_9PEZI</name>
<evidence type="ECO:0000313" key="2">
    <source>
        <dbReference type="Proteomes" id="UP001240678"/>
    </source>
</evidence>
<dbReference type="EMBL" id="MOOE01000001">
    <property type="protein sequence ID" value="KAK1539269.1"/>
    <property type="molecule type" value="Genomic_DNA"/>
</dbReference>
<comment type="caution">
    <text evidence="1">The sequence shown here is derived from an EMBL/GenBank/DDBJ whole genome shotgun (WGS) entry which is preliminary data.</text>
</comment>
<reference evidence="1 2" key="1">
    <citation type="submission" date="2016-10" db="EMBL/GenBank/DDBJ databases">
        <title>The genome sequence of Colletotrichum fioriniae PJ7.</title>
        <authorList>
            <person name="Baroncelli R."/>
        </authorList>
    </citation>
    <scope>NUCLEOTIDE SEQUENCE [LARGE SCALE GENOMIC DNA]</scope>
    <source>
        <strain evidence="1 2">IMI 309622</strain>
    </source>
</reference>
<keyword evidence="2" id="KW-1185">Reference proteome</keyword>
<evidence type="ECO:0000313" key="1">
    <source>
        <dbReference type="EMBL" id="KAK1539269.1"/>
    </source>
</evidence>
<organism evidence="1 2">
    <name type="scientific">Colletotrichum costaricense</name>
    <dbReference type="NCBI Taxonomy" id="1209916"/>
    <lineage>
        <taxon>Eukaryota</taxon>
        <taxon>Fungi</taxon>
        <taxon>Dikarya</taxon>
        <taxon>Ascomycota</taxon>
        <taxon>Pezizomycotina</taxon>
        <taxon>Sordariomycetes</taxon>
        <taxon>Hypocreomycetidae</taxon>
        <taxon>Glomerellales</taxon>
        <taxon>Glomerellaceae</taxon>
        <taxon>Colletotrichum</taxon>
        <taxon>Colletotrichum acutatum species complex</taxon>
    </lineage>
</organism>
<gene>
    <name evidence="1" type="ORF">CCOS01_00583</name>
</gene>
<accession>A0AAJ0E819</accession>
<dbReference type="RefSeq" id="XP_060320218.1">
    <property type="nucleotide sequence ID" value="XM_060448780.1"/>
</dbReference>
<dbReference type="GeneID" id="85332327"/>
<proteinExistence type="predicted"/>
<dbReference type="AlphaFoldDB" id="A0AAJ0E819"/>